<name>A0A1I0MH96_9EURY</name>
<feature type="domain" description="Phospholipase/carboxylesterase/thioesterase" evidence="3">
    <location>
        <begin position="22"/>
        <end position="209"/>
    </location>
</feature>
<evidence type="ECO:0000313" key="4">
    <source>
        <dbReference type="EMBL" id="SEV86881.1"/>
    </source>
</evidence>
<dbReference type="AlphaFoldDB" id="A0A1I0MH96"/>
<dbReference type="Gene3D" id="3.40.50.1820">
    <property type="entry name" value="alpha/beta hydrolase"/>
    <property type="match status" value="1"/>
</dbReference>
<evidence type="ECO:0000313" key="5">
    <source>
        <dbReference type="Proteomes" id="UP000198518"/>
    </source>
</evidence>
<dbReference type="GO" id="GO:0016787">
    <property type="term" value="F:hydrolase activity"/>
    <property type="evidence" value="ECO:0007669"/>
    <property type="project" value="UniProtKB-KW"/>
</dbReference>
<evidence type="ECO:0000256" key="2">
    <source>
        <dbReference type="ARBA" id="ARBA00022801"/>
    </source>
</evidence>
<dbReference type="SUPFAM" id="SSF53474">
    <property type="entry name" value="alpha/beta-Hydrolases"/>
    <property type="match status" value="1"/>
</dbReference>
<dbReference type="PANTHER" id="PTHR10655:SF17">
    <property type="entry name" value="LYSOPHOSPHOLIPASE-LIKE PROTEIN 1"/>
    <property type="match status" value="1"/>
</dbReference>
<accession>A0A1I0MH96</accession>
<dbReference type="PANTHER" id="PTHR10655">
    <property type="entry name" value="LYSOPHOSPHOLIPASE-RELATED"/>
    <property type="match status" value="1"/>
</dbReference>
<dbReference type="RefSeq" id="WP_089667108.1">
    <property type="nucleotide sequence ID" value="NZ_FOJA01000001.1"/>
</dbReference>
<organism evidence="4 5">
    <name type="scientific">Halobacterium jilantaiense</name>
    <dbReference type="NCBI Taxonomy" id="355548"/>
    <lineage>
        <taxon>Archaea</taxon>
        <taxon>Methanobacteriati</taxon>
        <taxon>Methanobacteriota</taxon>
        <taxon>Stenosarchaea group</taxon>
        <taxon>Halobacteria</taxon>
        <taxon>Halobacteriales</taxon>
        <taxon>Halobacteriaceae</taxon>
        <taxon>Halobacterium</taxon>
    </lineage>
</organism>
<dbReference type="OrthoDB" id="203477at2157"/>
<reference evidence="4 5" key="1">
    <citation type="submission" date="2016-10" db="EMBL/GenBank/DDBJ databases">
        <authorList>
            <person name="de Groot N.N."/>
        </authorList>
    </citation>
    <scope>NUCLEOTIDE SEQUENCE [LARGE SCALE GENOMIC DNA]</scope>
    <source>
        <strain evidence="4 5">CGMCC 1.5337</strain>
    </source>
</reference>
<dbReference type="InterPro" id="IPR003140">
    <property type="entry name" value="PLipase/COase/thioEstase"/>
</dbReference>
<dbReference type="Pfam" id="PF02230">
    <property type="entry name" value="Abhydrolase_2"/>
    <property type="match status" value="1"/>
</dbReference>
<dbReference type="STRING" id="355548.SAMN04487945_0008"/>
<dbReference type="InterPro" id="IPR029058">
    <property type="entry name" value="AB_hydrolase_fold"/>
</dbReference>
<gene>
    <name evidence="4" type="ORF">SAMN04487945_0008</name>
</gene>
<keyword evidence="2" id="KW-0378">Hydrolase</keyword>
<evidence type="ECO:0000256" key="1">
    <source>
        <dbReference type="ARBA" id="ARBA00006499"/>
    </source>
</evidence>
<dbReference type="EMBL" id="FOJA01000001">
    <property type="protein sequence ID" value="SEV86881.1"/>
    <property type="molecule type" value="Genomic_DNA"/>
</dbReference>
<proteinExistence type="inferred from homology"/>
<dbReference type="Proteomes" id="UP000198518">
    <property type="component" value="Unassembled WGS sequence"/>
</dbReference>
<comment type="similarity">
    <text evidence="1">Belongs to the AB hydrolase superfamily. AB hydrolase 2 family.</text>
</comment>
<evidence type="ECO:0000259" key="3">
    <source>
        <dbReference type="Pfam" id="PF02230"/>
    </source>
</evidence>
<dbReference type="InterPro" id="IPR050565">
    <property type="entry name" value="LYPA1-2/EST-like"/>
</dbReference>
<protein>
    <submittedName>
        <fullName evidence="4">Phospholipase/carboxylesterase</fullName>
    </submittedName>
</protein>
<keyword evidence="5" id="KW-1185">Reference proteome</keyword>
<sequence length="212" mass="22853">MSADADPHAGQPVEHRGAALEDAERAVVLLHGRGARALGMLQFADDLPSEDTAFLAPQATRATWYPNSFLEPTTENDPHFSSGLALVGDVLDDVTDHVPRERVLLLGFSQGACLGSEFVARNPGRYGGFVAFSGGLHGPEGTSWEYDGDLDGTPVFLGCSDRDPHIPEQRVHDTRDVFESMGADVTERIYEGMGHGVNDDELEFAAEMVADL</sequence>